<dbReference type="EMBL" id="JAKLMC020000019">
    <property type="protein sequence ID" value="KAK5951725.1"/>
    <property type="molecule type" value="Genomic_DNA"/>
</dbReference>
<feature type="region of interest" description="Disordered" evidence="1">
    <location>
        <begin position="39"/>
        <end position="267"/>
    </location>
</feature>
<feature type="domain" description="Ubiquitin-like" evidence="2">
    <location>
        <begin position="410"/>
        <end position="486"/>
    </location>
</feature>
<feature type="region of interest" description="Disordered" evidence="1">
    <location>
        <begin position="1"/>
        <end position="21"/>
    </location>
</feature>
<dbReference type="AlphaFoldDB" id="A0AAN8I6K3"/>
<dbReference type="PROSITE" id="PS50053">
    <property type="entry name" value="UBIQUITIN_2"/>
    <property type="match status" value="1"/>
</dbReference>
<feature type="compositionally biased region" description="Polar residues" evidence="1">
    <location>
        <begin position="250"/>
        <end position="260"/>
    </location>
</feature>
<comment type="caution">
    <text evidence="3">The sequence shown here is derived from an EMBL/GenBank/DDBJ whole genome shotgun (WGS) entry which is preliminary data.</text>
</comment>
<gene>
    <name evidence="3" type="ORF">OHC33_007404</name>
</gene>
<dbReference type="InterPro" id="IPR029071">
    <property type="entry name" value="Ubiquitin-like_domsf"/>
</dbReference>
<dbReference type="InterPro" id="IPR022617">
    <property type="entry name" value="Rad60/SUMO-like_dom"/>
</dbReference>
<feature type="compositionally biased region" description="Acidic residues" evidence="1">
    <location>
        <begin position="192"/>
        <end position="201"/>
    </location>
</feature>
<feature type="compositionally biased region" description="Low complexity" evidence="1">
    <location>
        <begin position="218"/>
        <end position="230"/>
    </location>
</feature>
<organism evidence="3 4">
    <name type="scientific">Knufia fluminis</name>
    <dbReference type="NCBI Taxonomy" id="191047"/>
    <lineage>
        <taxon>Eukaryota</taxon>
        <taxon>Fungi</taxon>
        <taxon>Dikarya</taxon>
        <taxon>Ascomycota</taxon>
        <taxon>Pezizomycotina</taxon>
        <taxon>Eurotiomycetes</taxon>
        <taxon>Chaetothyriomycetidae</taxon>
        <taxon>Chaetothyriales</taxon>
        <taxon>Trichomeriaceae</taxon>
        <taxon>Knufia</taxon>
    </lineage>
</organism>
<evidence type="ECO:0000259" key="2">
    <source>
        <dbReference type="PROSITE" id="PS50053"/>
    </source>
</evidence>
<proteinExistence type="predicted"/>
<reference evidence="3 4" key="1">
    <citation type="submission" date="2022-12" db="EMBL/GenBank/DDBJ databases">
        <title>Genomic features and morphological characterization of a novel Knufia sp. strain isolated from spacecraft assembly facility.</title>
        <authorList>
            <person name="Teixeira M."/>
            <person name="Chander A.M."/>
            <person name="Stajich J.E."/>
            <person name="Venkateswaran K."/>
        </authorList>
    </citation>
    <scope>NUCLEOTIDE SEQUENCE [LARGE SCALE GENOMIC DNA]</scope>
    <source>
        <strain evidence="3 4">FJI-L2-BK-P2</strain>
    </source>
</reference>
<protein>
    <recommendedName>
        <fullName evidence="2">Ubiquitin-like domain-containing protein</fullName>
    </recommendedName>
</protein>
<dbReference type="InterPro" id="IPR000626">
    <property type="entry name" value="Ubiquitin-like_dom"/>
</dbReference>
<evidence type="ECO:0000313" key="4">
    <source>
        <dbReference type="Proteomes" id="UP001316803"/>
    </source>
</evidence>
<feature type="compositionally biased region" description="Basic residues" evidence="1">
    <location>
        <begin position="110"/>
        <end position="119"/>
    </location>
</feature>
<name>A0AAN8I6K3_9EURO</name>
<feature type="compositionally biased region" description="Basic and acidic residues" evidence="1">
    <location>
        <begin position="39"/>
        <end position="68"/>
    </location>
</feature>
<dbReference type="Gene3D" id="3.10.20.90">
    <property type="entry name" value="Phosphatidylinositol 3-kinase Catalytic Subunit, Chain A, domain 1"/>
    <property type="match status" value="1"/>
</dbReference>
<accession>A0AAN8I6K3</accession>
<feature type="compositionally biased region" description="Basic and acidic residues" evidence="1">
    <location>
        <begin position="96"/>
        <end position="109"/>
    </location>
</feature>
<keyword evidence="4" id="KW-1185">Reference proteome</keyword>
<feature type="compositionally biased region" description="Basic and acidic residues" evidence="1">
    <location>
        <begin position="202"/>
        <end position="215"/>
    </location>
</feature>
<dbReference type="Pfam" id="PF11976">
    <property type="entry name" value="Rad60-SLD"/>
    <property type="match status" value="1"/>
</dbReference>
<feature type="compositionally biased region" description="Basic and acidic residues" evidence="1">
    <location>
        <begin position="370"/>
        <end position="381"/>
    </location>
</feature>
<feature type="region of interest" description="Disordered" evidence="1">
    <location>
        <begin position="370"/>
        <end position="427"/>
    </location>
</feature>
<evidence type="ECO:0000256" key="1">
    <source>
        <dbReference type="SAM" id="MobiDB-lite"/>
    </source>
</evidence>
<feature type="compositionally biased region" description="Basic and acidic residues" evidence="1">
    <location>
        <begin position="120"/>
        <end position="140"/>
    </location>
</feature>
<dbReference type="Proteomes" id="UP001316803">
    <property type="component" value="Unassembled WGS sequence"/>
</dbReference>
<dbReference type="SUPFAM" id="SSF54236">
    <property type="entry name" value="Ubiquitin-like"/>
    <property type="match status" value="1"/>
</dbReference>
<feature type="compositionally biased region" description="Low complexity" evidence="1">
    <location>
        <begin position="9"/>
        <end position="20"/>
    </location>
</feature>
<evidence type="ECO:0000313" key="3">
    <source>
        <dbReference type="EMBL" id="KAK5951725.1"/>
    </source>
</evidence>
<sequence length="486" mass="54263">MALKKSLFSKPKWAAKAASPVEVDRPIFEQNVYEDILEVNRKKEEKRLARQKLKEEERRRKSESRDTKVDEDDKPVKKQRISTEPIHIEEDGDDDFDRRGSDSDSDRSSRSNRSRRRRSVTPEKKQEKPVLRSNPKKDEQISSGLDLRSPSKPTSTPIPLDADDDFAIIEVEPAPTKANSKQKPKPPPPPESESDPEEDEYIKELKRQARAETKARKAAASAAAAEQQSADSPATDGRSASFNPLPGTAGSVSASATPTPGGQDPSDPEVQILIKTLIPNCEPLIVKRRASQPLSQVLTYYIEKHQLGYMSSKLFFTWNGTKLFKSTTMKSILAMIKAKHGTKKDGSDLAEGKIEIEAVTDEIYRDKQAFKERERIRRENGDQDPEPQPGGDTATQSPAEDEAPKRGQGTVIHLKSNDDPTLPNMNLRVHPHTTIEKIVRGYKRKMGVDMGRQVYLVFDGDKLEENQTVGDVGFEDGDSVELGAKS</sequence>